<accession>A0A7G7MHK1</accession>
<keyword evidence="2" id="KW-0805">Transcription regulation</keyword>
<evidence type="ECO:0000256" key="1">
    <source>
        <dbReference type="ARBA" id="ARBA00022491"/>
    </source>
</evidence>
<evidence type="ECO:0000256" key="5">
    <source>
        <dbReference type="PROSITE-ProRule" id="PRU00335"/>
    </source>
</evidence>
<dbReference type="InterPro" id="IPR036271">
    <property type="entry name" value="Tet_transcr_reg_TetR-rel_C_sf"/>
</dbReference>
<sequence length="213" mass="23066">MPTRPALSPERVVDAAVRVADRGGLALVSMRNVGRELGVEAMSLYHHVAGKDALLDALADRVFGEIGLPAPDRPWRPAMADRAASARVVLSAHPWALGLVESRRNPGPALLRHHDAVLGCLRRNGFTVAMAAHAYSVLDAYVYGFVLTEVNLPFEPGEGPDEFVEALNLPVDAYPHLAEMVAEHVRGRDYAYAHEFEYGLELILDGLAARAGT</sequence>
<reference evidence="7 8" key="1">
    <citation type="submission" date="2020-08" db="EMBL/GenBank/DDBJ databases">
        <authorList>
            <person name="Mo P."/>
        </authorList>
    </citation>
    <scope>NUCLEOTIDE SEQUENCE [LARGE SCALE GENOMIC DNA]</scope>
    <source>
        <strain evidence="7 8">CGMCC 4.1532</strain>
    </source>
</reference>
<evidence type="ECO:0000259" key="6">
    <source>
        <dbReference type="PROSITE" id="PS50977"/>
    </source>
</evidence>
<evidence type="ECO:0000256" key="4">
    <source>
        <dbReference type="ARBA" id="ARBA00023163"/>
    </source>
</evidence>
<dbReference type="EMBL" id="CP060131">
    <property type="protein sequence ID" value="QNG52262.1"/>
    <property type="molecule type" value="Genomic_DNA"/>
</dbReference>
<name>A0A7G7MHK1_9PSEU</name>
<protein>
    <submittedName>
        <fullName evidence="7">TetR/AcrR family transcriptional regulator</fullName>
    </submittedName>
</protein>
<keyword evidence="1" id="KW-0678">Repressor</keyword>
<feature type="domain" description="HTH tetR-type" evidence="6">
    <location>
        <begin position="6"/>
        <end position="66"/>
    </location>
</feature>
<dbReference type="Gene3D" id="1.10.357.10">
    <property type="entry name" value="Tetracycline Repressor, domain 2"/>
    <property type="match status" value="1"/>
</dbReference>
<dbReference type="InterPro" id="IPR009057">
    <property type="entry name" value="Homeodomain-like_sf"/>
</dbReference>
<evidence type="ECO:0000313" key="7">
    <source>
        <dbReference type="EMBL" id="QNG52262.1"/>
    </source>
</evidence>
<keyword evidence="8" id="KW-1185">Reference proteome</keyword>
<evidence type="ECO:0000313" key="8">
    <source>
        <dbReference type="Proteomes" id="UP000515728"/>
    </source>
</evidence>
<gene>
    <name evidence="7" type="ORF">H6H00_30205</name>
</gene>
<feature type="DNA-binding region" description="H-T-H motif" evidence="5">
    <location>
        <begin position="29"/>
        <end position="48"/>
    </location>
</feature>
<dbReference type="GO" id="GO:0046677">
    <property type="term" value="P:response to antibiotic"/>
    <property type="evidence" value="ECO:0007669"/>
    <property type="project" value="InterPro"/>
</dbReference>
<dbReference type="PROSITE" id="PS50977">
    <property type="entry name" value="HTH_TETR_2"/>
    <property type="match status" value="1"/>
</dbReference>
<dbReference type="GO" id="GO:0003700">
    <property type="term" value="F:DNA-binding transcription factor activity"/>
    <property type="evidence" value="ECO:0007669"/>
    <property type="project" value="TreeGrafter"/>
</dbReference>
<dbReference type="AlphaFoldDB" id="A0A7G7MHK1"/>
<dbReference type="PANTHER" id="PTHR30055">
    <property type="entry name" value="HTH-TYPE TRANSCRIPTIONAL REGULATOR RUTR"/>
    <property type="match status" value="1"/>
</dbReference>
<dbReference type="Gene3D" id="1.10.10.60">
    <property type="entry name" value="Homeodomain-like"/>
    <property type="match status" value="1"/>
</dbReference>
<dbReference type="InterPro" id="IPR001647">
    <property type="entry name" value="HTH_TetR"/>
</dbReference>
<evidence type="ECO:0000256" key="2">
    <source>
        <dbReference type="ARBA" id="ARBA00023015"/>
    </source>
</evidence>
<dbReference type="GO" id="GO:0045892">
    <property type="term" value="P:negative regulation of DNA-templated transcription"/>
    <property type="evidence" value="ECO:0007669"/>
    <property type="project" value="InterPro"/>
</dbReference>
<evidence type="ECO:0000256" key="3">
    <source>
        <dbReference type="ARBA" id="ARBA00023125"/>
    </source>
</evidence>
<dbReference type="RefSeq" id="WP_185719012.1">
    <property type="nucleotide sequence ID" value="NZ_BAAAWI010000001.1"/>
</dbReference>
<proteinExistence type="predicted"/>
<dbReference type="KEGG" id="ppel:H6H00_30205"/>
<dbReference type="SUPFAM" id="SSF46689">
    <property type="entry name" value="Homeodomain-like"/>
    <property type="match status" value="1"/>
</dbReference>
<dbReference type="PANTHER" id="PTHR30055:SF151">
    <property type="entry name" value="TRANSCRIPTIONAL REGULATORY PROTEIN"/>
    <property type="match status" value="1"/>
</dbReference>
<dbReference type="InterPro" id="IPR003012">
    <property type="entry name" value="Tet_transcr_reg_TetR"/>
</dbReference>
<dbReference type="Pfam" id="PF00440">
    <property type="entry name" value="TetR_N"/>
    <property type="match status" value="1"/>
</dbReference>
<dbReference type="InterPro" id="IPR050109">
    <property type="entry name" value="HTH-type_TetR-like_transc_reg"/>
</dbReference>
<dbReference type="InterPro" id="IPR004111">
    <property type="entry name" value="Repressor_TetR_C"/>
</dbReference>
<dbReference type="GO" id="GO:0000976">
    <property type="term" value="F:transcription cis-regulatory region binding"/>
    <property type="evidence" value="ECO:0007669"/>
    <property type="project" value="TreeGrafter"/>
</dbReference>
<dbReference type="Pfam" id="PF02909">
    <property type="entry name" value="TetR_C_1"/>
    <property type="match status" value="1"/>
</dbReference>
<dbReference type="PRINTS" id="PR00400">
    <property type="entry name" value="TETREPRESSOR"/>
</dbReference>
<organism evidence="7 8">
    <name type="scientific">Pseudonocardia petroleophila</name>
    <dbReference type="NCBI Taxonomy" id="37331"/>
    <lineage>
        <taxon>Bacteria</taxon>
        <taxon>Bacillati</taxon>
        <taxon>Actinomycetota</taxon>
        <taxon>Actinomycetes</taxon>
        <taxon>Pseudonocardiales</taxon>
        <taxon>Pseudonocardiaceae</taxon>
        <taxon>Pseudonocardia</taxon>
    </lineage>
</organism>
<dbReference type="Proteomes" id="UP000515728">
    <property type="component" value="Chromosome"/>
</dbReference>
<keyword evidence="4" id="KW-0804">Transcription</keyword>
<keyword evidence="3 5" id="KW-0238">DNA-binding</keyword>
<dbReference type="SUPFAM" id="SSF48498">
    <property type="entry name" value="Tetracyclin repressor-like, C-terminal domain"/>
    <property type="match status" value="1"/>
</dbReference>